<sequence length="450" mass="47565">MGLPASVSVQADVSETETLLECIKSAINDDFTREPQGSDELSRSVAALIRRCRDRSSSELDDVVKTSISVNETAAMSAKLLYDLRHIDGEAQGIAAAAEEMAATVNEVAQHGEEIRNNVRRANEASSISEEALSETAKSMSTINQALVETSAGIGVVEELGTNISAIAADIRKIASQTNILAINAAVEAARAGEAGRGFAVIAAEVKALSDRTAVATQEIGEIVTRLHSGLSGMVSAMDTSRASAQNGDAALANLRTALSKASQELSDVIANADHIAVALEQQKEASQSVASGIGTVAMSSSNSLEQLENLVDCMDDAQAGINSRLLYLGKANFPNKIVKLAQSDHVIWKRRLANMIIGREGLKADELANHHNCRLGKWYDGLRNTVIGSNSDFIALEAPHAAVHQHGIEAARKFNAGNVKGALGEIDMVNVASEKVLAGLKKLERIPID</sequence>
<proteinExistence type="inferred from homology"/>
<evidence type="ECO:0000313" key="5">
    <source>
        <dbReference type="EMBL" id="MCO6407630.1"/>
    </source>
</evidence>
<dbReference type="Pfam" id="PF00015">
    <property type="entry name" value="MCPsignal"/>
    <property type="match status" value="1"/>
</dbReference>
<keyword evidence="6" id="KW-1185">Reference proteome</keyword>
<evidence type="ECO:0000259" key="4">
    <source>
        <dbReference type="PROSITE" id="PS50111"/>
    </source>
</evidence>
<dbReference type="Pfam" id="PF13682">
    <property type="entry name" value="CZB"/>
    <property type="match status" value="1"/>
</dbReference>
<keyword evidence="1 3" id="KW-0807">Transducer</keyword>
<reference evidence="5 6" key="1">
    <citation type="submission" date="2020-01" db="EMBL/GenBank/DDBJ databases">
        <title>Genomes of bacteria type strains.</title>
        <authorList>
            <person name="Chen J."/>
            <person name="Zhu S."/>
            <person name="Yang J."/>
        </authorList>
    </citation>
    <scope>NUCLEOTIDE SEQUENCE [LARGE SCALE GENOMIC DNA]</scope>
    <source>
        <strain evidence="5 6">DSM 16655</strain>
    </source>
</reference>
<dbReference type="PROSITE" id="PS50111">
    <property type="entry name" value="CHEMOTAXIS_TRANSDUC_2"/>
    <property type="match status" value="1"/>
</dbReference>
<accession>A0ABT1CQ16</accession>
<evidence type="ECO:0000313" key="6">
    <source>
        <dbReference type="Proteomes" id="UP001320715"/>
    </source>
</evidence>
<dbReference type="Gene3D" id="1.10.287.950">
    <property type="entry name" value="Methyl-accepting chemotaxis protein"/>
    <property type="match status" value="1"/>
</dbReference>
<feature type="domain" description="Methyl-accepting transducer" evidence="4">
    <location>
        <begin position="62"/>
        <end position="298"/>
    </location>
</feature>
<dbReference type="Proteomes" id="UP001320715">
    <property type="component" value="Unassembled WGS sequence"/>
</dbReference>
<comment type="caution">
    <text evidence="5">The sequence shown here is derived from an EMBL/GenBank/DDBJ whole genome shotgun (WGS) entry which is preliminary data.</text>
</comment>
<dbReference type="SUPFAM" id="SSF58104">
    <property type="entry name" value="Methyl-accepting chemotaxis protein (MCP) signaling domain"/>
    <property type="match status" value="1"/>
</dbReference>
<evidence type="ECO:0000256" key="3">
    <source>
        <dbReference type="PROSITE-ProRule" id="PRU00284"/>
    </source>
</evidence>
<protein>
    <recommendedName>
        <fullName evidence="4">Methyl-accepting transducer domain-containing protein</fullName>
    </recommendedName>
</protein>
<dbReference type="Gene3D" id="1.20.120.30">
    <property type="entry name" value="Aspartate receptor, ligand-binding domain"/>
    <property type="match status" value="1"/>
</dbReference>
<dbReference type="PRINTS" id="PR00260">
    <property type="entry name" value="CHEMTRNSDUCR"/>
</dbReference>
<name>A0ABT1CQ16_9HYPH</name>
<dbReference type="InterPro" id="IPR004089">
    <property type="entry name" value="MCPsignal_dom"/>
</dbReference>
<dbReference type="SMART" id="SM00283">
    <property type="entry name" value="MA"/>
    <property type="match status" value="1"/>
</dbReference>
<dbReference type="InterPro" id="IPR004090">
    <property type="entry name" value="Chemotax_Me-accpt_rcpt"/>
</dbReference>
<organism evidence="5 6">
    <name type="scientific">Hoeflea alexandrii</name>
    <dbReference type="NCBI Taxonomy" id="288436"/>
    <lineage>
        <taxon>Bacteria</taxon>
        <taxon>Pseudomonadati</taxon>
        <taxon>Pseudomonadota</taxon>
        <taxon>Alphaproteobacteria</taxon>
        <taxon>Hyphomicrobiales</taxon>
        <taxon>Rhizobiaceae</taxon>
        <taxon>Hoeflea</taxon>
    </lineage>
</organism>
<comment type="similarity">
    <text evidence="2">Belongs to the methyl-accepting chemotaxis (MCP) protein family.</text>
</comment>
<dbReference type="PANTHER" id="PTHR32089">
    <property type="entry name" value="METHYL-ACCEPTING CHEMOTAXIS PROTEIN MCPB"/>
    <property type="match status" value="1"/>
</dbReference>
<dbReference type="PANTHER" id="PTHR32089:SF112">
    <property type="entry name" value="LYSOZYME-LIKE PROTEIN-RELATED"/>
    <property type="match status" value="1"/>
</dbReference>
<gene>
    <name evidence="5" type="ORF">GTW23_05530</name>
</gene>
<dbReference type="EMBL" id="JAAAML010000001">
    <property type="protein sequence ID" value="MCO6407630.1"/>
    <property type="molecule type" value="Genomic_DNA"/>
</dbReference>
<dbReference type="InterPro" id="IPR025991">
    <property type="entry name" value="Chemoreceptor_zinc-bind_dom"/>
</dbReference>
<evidence type="ECO:0000256" key="2">
    <source>
        <dbReference type="ARBA" id="ARBA00029447"/>
    </source>
</evidence>
<dbReference type="RefSeq" id="WP_252914944.1">
    <property type="nucleotide sequence ID" value="NZ_JAAAML010000001.1"/>
</dbReference>
<evidence type="ECO:0000256" key="1">
    <source>
        <dbReference type="ARBA" id="ARBA00023224"/>
    </source>
</evidence>